<evidence type="ECO:0000256" key="2">
    <source>
        <dbReference type="ARBA" id="ARBA00010617"/>
    </source>
</evidence>
<dbReference type="InterPro" id="IPR002401">
    <property type="entry name" value="Cyt_P450_E_grp-I"/>
</dbReference>
<dbReference type="PRINTS" id="PR00463">
    <property type="entry name" value="EP450I"/>
</dbReference>
<protein>
    <submittedName>
        <fullName evidence="10">CYP11A1</fullName>
    </submittedName>
</protein>
<gene>
    <name evidence="10" type="ORF">EB796_021183</name>
</gene>
<dbReference type="PRINTS" id="PR00385">
    <property type="entry name" value="P450"/>
</dbReference>
<dbReference type="InterPro" id="IPR001128">
    <property type="entry name" value="Cyt_P450"/>
</dbReference>
<accession>A0A7J7J321</accession>
<comment type="caution">
    <text evidence="10">The sequence shown here is derived from an EMBL/GenBank/DDBJ whole genome shotgun (WGS) entry which is preliminary data.</text>
</comment>
<evidence type="ECO:0000256" key="1">
    <source>
        <dbReference type="ARBA" id="ARBA00001971"/>
    </source>
</evidence>
<dbReference type="Gene3D" id="1.10.630.10">
    <property type="entry name" value="Cytochrome P450"/>
    <property type="match status" value="1"/>
</dbReference>
<keyword evidence="6 8" id="KW-0408">Iron</keyword>
<dbReference type="InterPro" id="IPR036396">
    <property type="entry name" value="Cyt_P450_sf"/>
</dbReference>
<dbReference type="AlphaFoldDB" id="A0A7J7J321"/>
<dbReference type="PANTHER" id="PTHR24279">
    <property type="entry name" value="CYTOCHROME P450"/>
    <property type="match status" value="1"/>
</dbReference>
<evidence type="ECO:0000256" key="5">
    <source>
        <dbReference type="ARBA" id="ARBA00023002"/>
    </source>
</evidence>
<feature type="binding site" description="axial binding residue" evidence="8">
    <location>
        <position position="158"/>
    </location>
    <ligand>
        <name>heme</name>
        <dbReference type="ChEBI" id="CHEBI:30413"/>
    </ligand>
    <ligandPart>
        <name>Fe</name>
        <dbReference type="ChEBI" id="CHEBI:18248"/>
    </ligandPart>
</feature>
<dbReference type="OrthoDB" id="3945418at2759"/>
<evidence type="ECO:0000256" key="6">
    <source>
        <dbReference type="ARBA" id="ARBA00023004"/>
    </source>
</evidence>
<dbReference type="GO" id="GO:0004497">
    <property type="term" value="F:monooxygenase activity"/>
    <property type="evidence" value="ECO:0007669"/>
    <property type="project" value="UniProtKB-KW"/>
</dbReference>
<keyword evidence="4 8" id="KW-0479">Metal-binding</keyword>
<dbReference type="InterPro" id="IPR050479">
    <property type="entry name" value="CYP11_CYP27_families"/>
</dbReference>
<dbReference type="GO" id="GO:0016705">
    <property type="term" value="F:oxidoreductase activity, acting on paired donors, with incorporation or reduction of molecular oxygen"/>
    <property type="evidence" value="ECO:0007669"/>
    <property type="project" value="InterPro"/>
</dbReference>
<dbReference type="Proteomes" id="UP000593567">
    <property type="component" value="Unassembled WGS sequence"/>
</dbReference>
<keyword evidence="3 8" id="KW-0349">Heme</keyword>
<evidence type="ECO:0000256" key="9">
    <source>
        <dbReference type="RuleBase" id="RU000461"/>
    </source>
</evidence>
<keyword evidence="5 9" id="KW-0560">Oxidoreductase</keyword>
<dbReference type="EMBL" id="VXIV02003166">
    <property type="protein sequence ID" value="KAF6020493.1"/>
    <property type="molecule type" value="Genomic_DNA"/>
</dbReference>
<organism evidence="10 11">
    <name type="scientific">Bugula neritina</name>
    <name type="common">Brown bryozoan</name>
    <name type="synonym">Sertularia neritina</name>
    <dbReference type="NCBI Taxonomy" id="10212"/>
    <lineage>
        <taxon>Eukaryota</taxon>
        <taxon>Metazoa</taxon>
        <taxon>Spiralia</taxon>
        <taxon>Lophotrochozoa</taxon>
        <taxon>Bryozoa</taxon>
        <taxon>Gymnolaemata</taxon>
        <taxon>Cheilostomatida</taxon>
        <taxon>Flustrina</taxon>
        <taxon>Buguloidea</taxon>
        <taxon>Bugulidae</taxon>
        <taxon>Bugula</taxon>
    </lineage>
</organism>
<sequence>MNKDDLSFKEAKLFAEELFIAGVESTGNALSFLVYHLARNPRVQQTLYKEIMCHMPDDGQVSASALSNLPYLKACVKESLRLSPPVTGTVRITTTDMRLSGHAVPQGFVVNTGSDVICHLEEYFHRPMEYIPERWLGEARSRIVPFSFIPFGHGARMCIGRRFAEQELIMAAMTVCAGHL</sequence>
<dbReference type="SUPFAM" id="SSF48264">
    <property type="entry name" value="Cytochrome P450"/>
    <property type="match status" value="1"/>
</dbReference>
<dbReference type="PANTHER" id="PTHR24279:SF120">
    <property type="entry name" value="CYTOCHROME P450"/>
    <property type="match status" value="1"/>
</dbReference>
<evidence type="ECO:0000313" key="11">
    <source>
        <dbReference type="Proteomes" id="UP000593567"/>
    </source>
</evidence>
<evidence type="ECO:0000313" key="10">
    <source>
        <dbReference type="EMBL" id="KAF6020493.1"/>
    </source>
</evidence>
<keyword evidence="7 9" id="KW-0503">Monooxygenase</keyword>
<dbReference type="Pfam" id="PF00067">
    <property type="entry name" value="p450"/>
    <property type="match status" value="1"/>
</dbReference>
<dbReference type="PROSITE" id="PS00086">
    <property type="entry name" value="CYTOCHROME_P450"/>
    <property type="match status" value="1"/>
</dbReference>
<name>A0A7J7J321_BUGNE</name>
<evidence type="ECO:0000256" key="7">
    <source>
        <dbReference type="ARBA" id="ARBA00023033"/>
    </source>
</evidence>
<dbReference type="InterPro" id="IPR017972">
    <property type="entry name" value="Cyt_P450_CS"/>
</dbReference>
<evidence type="ECO:0000256" key="4">
    <source>
        <dbReference type="ARBA" id="ARBA00022723"/>
    </source>
</evidence>
<dbReference type="GO" id="GO:0020037">
    <property type="term" value="F:heme binding"/>
    <property type="evidence" value="ECO:0007669"/>
    <property type="project" value="InterPro"/>
</dbReference>
<proteinExistence type="inferred from homology"/>
<evidence type="ECO:0000256" key="8">
    <source>
        <dbReference type="PIRSR" id="PIRSR602401-1"/>
    </source>
</evidence>
<keyword evidence="11" id="KW-1185">Reference proteome</keyword>
<dbReference type="GO" id="GO:0005506">
    <property type="term" value="F:iron ion binding"/>
    <property type="evidence" value="ECO:0007669"/>
    <property type="project" value="InterPro"/>
</dbReference>
<comment type="similarity">
    <text evidence="2 9">Belongs to the cytochrome P450 family.</text>
</comment>
<reference evidence="10" key="1">
    <citation type="submission" date="2020-06" db="EMBL/GenBank/DDBJ databases">
        <title>Draft genome of Bugula neritina, a colonial animal packing powerful symbionts and potential medicines.</title>
        <authorList>
            <person name="Rayko M."/>
        </authorList>
    </citation>
    <scope>NUCLEOTIDE SEQUENCE [LARGE SCALE GENOMIC DNA]</scope>
    <source>
        <strain evidence="10">Kwan_BN1</strain>
    </source>
</reference>
<comment type="cofactor">
    <cofactor evidence="1 8">
        <name>heme</name>
        <dbReference type="ChEBI" id="CHEBI:30413"/>
    </cofactor>
</comment>
<evidence type="ECO:0000256" key="3">
    <source>
        <dbReference type="ARBA" id="ARBA00022617"/>
    </source>
</evidence>